<dbReference type="GO" id="GO:0048038">
    <property type="term" value="F:quinone binding"/>
    <property type="evidence" value="ECO:0007669"/>
    <property type="project" value="UniProtKB-KW"/>
</dbReference>
<dbReference type="FunFam" id="3.50.50.60:FF:000034">
    <property type="entry name" value="sulfide:quinone oxidoreductase, mitochondrial"/>
    <property type="match status" value="1"/>
</dbReference>
<name>A0A1A9KAJ3_9PSED</name>
<dbReference type="PANTHER" id="PTHR10632:SF2">
    <property type="entry name" value="SULFIDE:QUINONE OXIDOREDUCTASE, MITOCHONDRIAL"/>
    <property type="match status" value="1"/>
</dbReference>
<dbReference type="Gene3D" id="3.90.190.10">
    <property type="entry name" value="Protein tyrosine phosphatase superfamily"/>
    <property type="match status" value="1"/>
</dbReference>
<dbReference type="SUPFAM" id="SSF51905">
    <property type="entry name" value="FAD/NAD(P)-binding domain"/>
    <property type="match status" value="1"/>
</dbReference>
<dbReference type="InterPro" id="IPR029021">
    <property type="entry name" value="Prot-tyrosine_phosphatase-like"/>
</dbReference>
<dbReference type="Gene3D" id="3.50.50.60">
    <property type="entry name" value="FAD/NAD(P)-binding domain"/>
    <property type="match status" value="2"/>
</dbReference>
<evidence type="ECO:0000256" key="6">
    <source>
        <dbReference type="ARBA" id="ARBA00023002"/>
    </source>
</evidence>
<keyword evidence="5" id="KW-0809">Transit peptide</keyword>
<dbReference type="GO" id="GO:0070224">
    <property type="term" value="F:sulfide:quinone oxidoreductase activity"/>
    <property type="evidence" value="ECO:0007669"/>
    <property type="project" value="TreeGrafter"/>
</dbReference>
<dbReference type="InterPro" id="IPR005939">
    <property type="entry name" value="BLH_phosphatase-like"/>
</dbReference>
<reference evidence="8 9" key="1">
    <citation type="submission" date="2016-05" db="EMBL/GenBank/DDBJ databases">
        <title>Genome Sequence of Pseudomonas citronellolis Strain SJTE-3, an Estrogens and Persistent Organic Pollutants degradation strain.</title>
        <authorList>
            <person name="Liang R."/>
        </authorList>
    </citation>
    <scope>NUCLEOTIDE SEQUENCE [LARGE SCALE GENOMIC DNA]</scope>
    <source>
        <strain evidence="8 9">SJTE-3</strain>
    </source>
</reference>
<evidence type="ECO:0000256" key="5">
    <source>
        <dbReference type="ARBA" id="ARBA00022946"/>
    </source>
</evidence>
<gene>
    <name evidence="8" type="ORF">A9C11_12025</name>
</gene>
<sequence length="560" mass="60032">MQRLPLDDGLCVAPQLNPEDLSALAAAGIRSLVCNRPDGEADDQPGSQAMAAAATAQGLEFAYLPVISGAIGDADVHAFAAVLEQLPGPVLAYCRTGTRSATLWALSQAGQRPLDDILARAARAGFDLGQLRPRLQAAASPRPGRGEPTYDLVVIGAGAAGLATCASLLKRRQNLSICMVEPATEHYYQPGWTMVGAGVFTQDRTVRPMAALIPDCVAWERSAAAAFAPRDDRVILANGASLKYRVLILAPGLKLDWNAIPGLADTLGRNGVTSNYRFDLAPYTWQLVRGLHRGRALFTQPPMPIKCAGAPQKAMYLSADHWLRGGRLDGIDIQFHTAGAALFGVADYVPALMEYVERYRAQLNFGSTLAAVDGPARTATFARTDADGRRHEEVREFDMLHVCPPQTAPDFIRSSPLAGDGGWIDVDPVTLRHARFANVFALGDASAAPNAKTAAAARKQAPVVAHNALACLDGQPLTAAYDGYGSCPLTVERGKIVLAEFGYGGKLLPTFPRWLLDGRKPSRLAWHLKSEALPGIYWNAMLKGREWLCAPGRRRAEQSA</sequence>
<evidence type="ECO:0000259" key="7">
    <source>
        <dbReference type="Pfam" id="PF04273"/>
    </source>
</evidence>
<protein>
    <submittedName>
        <fullName evidence="8">TIGR01244 family protein</fullName>
    </submittedName>
</protein>
<evidence type="ECO:0000313" key="8">
    <source>
        <dbReference type="EMBL" id="ANI14667.1"/>
    </source>
</evidence>
<evidence type="ECO:0000256" key="2">
    <source>
        <dbReference type="ARBA" id="ARBA00022630"/>
    </source>
</evidence>
<dbReference type="GO" id="GO:0070221">
    <property type="term" value="P:sulfide oxidation, using sulfide:quinone oxidoreductase"/>
    <property type="evidence" value="ECO:0007669"/>
    <property type="project" value="TreeGrafter"/>
</dbReference>
<accession>A0A1A9KAJ3</accession>
<dbReference type="NCBIfam" id="TIGR01244">
    <property type="entry name" value="TIGR01244 family sulfur transferase"/>
    <property type="match status" value="1"/>
</dbReference>
<dbReference type="InterPro" id="IPR015904">
    <property type="entry name" value="Sulphide_quinone_reductase"/>
</dbReference>
<dbReference type="GO" id="GO:0016787">
    <property type="term" value="F:hydrolase activity"/>
    <property type="evidence" value="ECO:0007669"/>
    <property type="project" value="InterPro"/>
</dbReference>
<keyword evidence="4" id="KW-0274">FAD</keyword>
<keyword evidence="3" id="KW-0874">Quinone</keyword>
<dbReference type="GO" id="GO:0071949">
    <property type="term" value="F:FAD binding"/>
    <property type="evidence" value="ECO:0007669"/>
    <property type="project" value="TreeGrafter"/>
</dbReference>
<dbReference type="PANTHER" id="PTHR10632">
    <property type="entry name" value="SULFIDE:QUINONE OXIDOREDUCTASE"/>
    <property type="match status" value="1"/>
</dbReference>
<dbReference type="Proteomes" id="UP000077748">
    <property type="component" value="Chromosome"/>
</dbReference>
<organism evidence="8 9">
    <name type="scientific">Pseudomonas citronellolis</name>
    <dbReference type="NCBI Taxonomy" id="53408"/>
    <lineage>
        <taxon>Bacteria</taxon>
        <taxon>Pseudomonadati</taxon>
        <taxon>Pseudomonadota</taxon>
        <taxon>Gammaproteobacteria</taxon>
        <taxon>Pseudomonadales</taxon>
        <taxon>Pseudomonadaceae</taxon>
        <taxon>Pseudomonas</taxon>
    </lineage>
</organism>
<proteinExistence type="predicted"/>
<dbReference type="EMBL" id="CP015878">
    <property type="protein sequence ID" value="ANI14667.1"/>
    <property type="molecule type" value="Genomic_DNA"/>
</dbReference>
<evidence type="ECO:0000256" key="4">
    <source>
        <dbReference type="ARBA" id="ARBA00022827"/>
    </source>
</evidence>
<dbReference type="CDD" id="cd14503">
    <property type="entry name" value="PTP-bact"/>
    <property type="match status" value="1"/>
</dbReference>
<evidence type="ECO:0000256" key="1">
    <source>
        <dbReference type="ARBA" id="ARBA00001974"/>
    </source>
</evidence>
<dbReference type="InterPro" id="IPR036188">
    <property type="entry name" value="FAD/NAD-bd_sf"/>
</dbReference>
<dbReference type="RefSeq" id="WP_064582756.1">
    <property type="nucleotide sequence ID" value="NZ_CP015878.1"/>
</dbReference>
<evidence type="ECO:0000313" key="9">
    <source>
        <dbReference type="Proteomes" id="UP000077748"/>
    </source>
</evidence>
<evidence type="ECO:0000256" key="3">
    <source>
        <dbReference type="ARBA" id="ARBA00022719"/>
    </source>
</evidence>
<feature type="domain" description="Beta-lactamase hydrolase-like protein phosphatase-like" evidence="7">
    <location>
        <begin position="8"/>
        <end position="110"/>
    </location>
</feature>
<dbReference type="SUPFAM" id="SSF52799">
    <property type="entry name" value="(Phosphotyrosine protein) phosphatases II"/>
    <property type="match status" value="1"/>
</dbReference>
<comment type="cofactor">
    <cofactor evidence="1">
        <name>FAD</name>
        <dbReference type="ChEBI" id="CHEBI:57692"/>
    </cofactor>
</comment>
<keyword evidence="6" id="KW-0560">Oxidoreductase</keyword>
<keyword evidence="2" id="KW-0285">Flavoprotein</keyword>
<dbReference type="AlphaFoldDB" id="A0A1A9KAJ3"/>
<dbReference type="Pfam" id="PF04273">
    <property type="entry name" value="BLH_phosphatase"/>
    <property type="match status" value="1"/>
</dbReference>